<comment type="caution">
    <text evidence="8">The sequence shown here is derived from an EMBL/GenBank/DDBJ whole genome shotgun (WGS) entry which is preliminary data.</text>
</comment>
<keyword evidence="5 6" id="KW-0233">DNA recombination</keyword>
<proteinExistence type="inferred from homology"/>
<keyword evidence="9" id="KW-1185">Reference proteome</keyword>
<keyword evidence="6" id="KW-0814">Transposable element</keyword>
<evidence type="ECO:0000313" key="8">
    <source>
        <dbReference type="EMBL" id="GAA4153172.1"/>
    </source>
</evidence>
<accession>A0ABP7ZFR2</accession>
<evidence type="ECO:0000256" key="5">
    <source>
        <dbReference type="ARBA" id="ARBA00023172"/>
    </source>
</evidence>
<evidence type="ECO:0000256" key="3">
    <source>
        <dbReference type="ARBA" id="ARBA00022578"/>
    </source>
</evidence>
<protein>
    <recommendedName>
        <fullName evidence="6">Mutator family transposase</fullName>
    </recommendedName>
</protein>
<dbReference type="EMBL" id="BAABBU010000038">
    <property type="protein sequence ID" value="GAA4153172.1"/>
    <property type="molecule type" value="Genomic_DNA"/>
</dbReference>
<evidence type="ECO:0000256" key="7">
    <source>
        <dbReference type="SAM" id="MobiDB-lite"/>
    </source>
</evidence>
<dbReference type="Proteomes" id="UP001501845">
    <property type="component" value="Unassembled WGS sequence"/>
</dbReference>
<evidence type="ECO:0000256" key="2">
    <source>
        <dbReference type="ARBA" id="ARBA00010961"/>
    </source>
</evidence>
<evidence type="ECO:0000256" key="6">
    <source>
        <dbReference type="RuleBase" id="RU365089"/>
    </source>
</evidence>
<evidence type="ECO:0000256" key="1">
    <source>
        <dbReference type="ARBA" id="ARBA00002190"/>
    </source>
</evidence>
<sequence length="165" mass="18111">MLGGVGDGEFAADGEDDQGGQDQAGAVDAMADRTDGAGLWVTEPVMMSSPPPERAAHRHSPWTPAIVKLWENAWEEFTPFLRFDTEIRRIVCTTNAIESVNARIRRAVKARGHFPHEQAALKCVCMAIMSLDPTGKGQARWAMGWKTALNAFDITFDGRLTAVRQ</sequence>
<reference evidence="9" key="1">
    <citation type="journal article" date="2019" name="Int. J. Syst. Evol. Microbiol.">
        <title>The Global Catalogue of Microorganisms (GCM) 10K type strain sequencing project: providing services to taxonomists for standard genome sequencing and annotation.</title>
        <authorList>
            <consortium name="The Broad Institute Genomics Platform"/>
            <consortium name="The Broad Institute Genome Sequencing Center for Infectious Disease"/>
            <person name="Wu L."/>
            <person name="Ma J."/>
        </authorList>
    </citation>
    <scope>NUCLEOTIDE SEQUENCE [LARGE SCALE GENOMIC DNA]</scope>
    <source>
        <strain evidence="9">JCM 17589</strain>
    </source>
</reference>
<dbReference type="PANTHER" id="PTHR33217">
    <property type="entry name" value="TRANSPOSASE FOR INSERTION SEQUENCE ELEMENT IS1081"/>
    <property type="match status" value="1"/>
</dbReference>
<organism evidence="8 9">
    <name type="scientific">Streptomyces tunisiensis</name>
    <dbReference type="NCBI Taxonomy" id="948699"/>
    <lineage>
        <taxon>Bacteria</taxon>
        <taxon>Bacillati</taxon>
        <taxon>Actinomycetota</taxon>
        <taxon>Actinomycetes</taxon>
        <taxon>Kitasatosporales</taxon>
        <taxon>Streptomycetaceae</taxon>
        <taxon>Streptomyces</taxon>
    </lineage>
</organism>
<keyword evidence="3 6" id="KW-0815">Transposition</keyword>
<comment type="similarity">
    <text evidence="2 6">Belongs to the transposase mutator family.</text>
</comment>
<evidence type="ECO:0000313" key="9">
    <source>
        <dbReference type="Proteomes" id="UP001501845"/>
    </source>
</evidence>
<evidence type="ECO:0000256" key="4">
    <source>
        <dbReference type="ARBA" id="ARBA00023125"/>
    </source>
</evidence>
<comment type="function">
    <text evidence="1 6">Required for the transposition of the insertion element.</text>
</comment>
<feature type="compositionally biased region" description="Acidic residues" evidence="7">
    <location>
        <begin position="10"/>
        <end position="19"/>
    </location>
</feature>
<keyword evidence="4 6" id="KW-0238">DNA-binding</keyword>
<name>A0ABP7ZFR2_9ACTN</name>
<dbReference type="PANTHER" id="PTHR33217:SF8">
    <property type="entry name" value="MUTATOR FAMILY TRANSPOSASE"/>
    <property type="match status" value="1"/>
</dbReference>
<feature type="region of interest" description="Disordered" evidence="7">
    <location>
        <begin position="1"/>
        <end position="24"/>
    </location>
</feature>
<gene>
    <name evidence="8" type="ORF">GCM10022285_66580</name>
</gene>
<dbReference type="InterPro" id="IPR001207">
    <property type="entry name" value="Transposase_mutator"/>
</dbReference>
<dbReference type="Pfam" id="PF00872">
    <property type="entry name" value="Transposase_mut"/>
    <property type="match status" value="1"/>
</dbReference>